<protein>
    <submittedName>
        <fullName evidence="10">HD domain-containing protein</fullName>
    </submittedName>
</protein>
<evidence type="ECO:0000313" key="10">
    <source>
        <dbReference type="EMBL" id="MDS1821508.1"/>
    </source>
</evidence>
<gene>
    <name evidence="10" type="ORF">QX249_12620</name>
</gene>
<organism evidence="10 11">
    <name type="scientific">Vibrio parahaemolyticus</name>
    <dbReference type="NCBI Taxonomy" id="670"/>
    <lineage>
        <taxon>Bacteria</taxon>
        <taxon>Pseudomonadati</taxon>
        <taxon>Pseudomonadota</taxon>
        <taxon>Gammaproteobacteria</taxon>
        <taxon>Vibrionales</taxon>
        <taxon>Vibrionaceae</taxon>
        <taxon>Vibrio</taxon>
    </lineage>
</organism>
<dbReference type="Proteomes" id="UP001253193">
    <property type="component" value="Unassembled WGS sequence"/>
</dbReference>
<reference evidence="10" key="1">
    <citation type="submission" date="2023-06" db="EMBL/GenBank/DDBJ databases">
        <title>Genomic Diversity of Vibrio spp. and Metagenomic Analysis of Pathogens in Florida Gulf Coastal Waters Following Hurricane Ian.</title>
        <authorList>
            <person name="Brumfield K.D."/>
        </authorList>
    </citation>
    <scope>NUCLEOTIDE SEQUENCE</scope>
    <source>
        <strain evidence="10">WBS2B-138</strain>
    </source>
</reference>
<dbReference type="InterPro" id="IPR054712">
    <property type="entry name" value="Cas3-like_dom"/>
</dbReference>
<dbReference type="EMBL" id="JAUHGG010000003">
    <property type="protein sequence ID" value="MDS1821508.1"/>
    <property type="molecule type" value="Genomic_DNA"/>
</dbReference>
<sequence length="1125" mass="125606">MNILITLECKDSALNRSRTICAKYLPQIGSRTYSGHLCKSGLDILTHELIESSSKNNTILIHKADKRGTTLIKSIGSMSKIDQDCYPFKQEFPFEPVKGDAKQLTLVITLFSALLHDIGKSSIGFQKVLLGATNDEKPSKAIVRHEAYSALLCCYAFEFAELHKKNHWADALTKSEDIRAAFEFADNKVSEVLSHATSGNELFNDLSRFLSNNKISSPEIAKIVTWLTLTHHKLPNESQNVIAKSSFLRSLSSSTASKITFELHHAIDEDTPIELIEEFMTQNKSLSLWRKKRKNRWIQKVSEVAQLLLEIDDDTISTTQLWSIGELYCRPALVFSDYYGSSKKEECEEGDFLTTLYANTTNVGGKSVFADSLEKHTLRVTSEVRGYFNIITSSSFLGANKVNKSKRDSILDSCVSDYHQASSQFKWQAETVTQLKQISESNPSPTIVFATAGTGYGKTMGTLTSALALSKQPRVTVALGRRGLSRQTFDEYCSNLGLSNYSSLLIGGETLRNINDDKPELILSSGTDNDVIKETDTVEIISNLPEKDVTLHKRIETLTKNLKERVMISSPISVLTIDHLTGATNISKSSHLTNIVRPITSDLILDEIDDYSIDQFGAISWLTLLHGAYGRNVVVSSATLTPKLADLLFQSFQRGVKIFQSLQGEEKGCNCFITTGESTRSKSLPEPTIRDLNIGEFEEIFREVNAKAKPLKAKNTHSLVLSDISESKGKNIAGIADPLFDKSKSLHRNNKMMVKGKGVSFGVIKLNRTKDVICLSEIFANRVQDPELNLKVVCYHSNFDNNTKEHIESWMSSHLNRKGVDGRSCPNLEKILDSKEISECFVDQRDLCVVFVCTNIIEVGRDVDFDWGIYEPNSFQGLVQFKGRINRHRNQIVSEPNMIMLSHTISELEGGKFSHFGVGTSSIDSPRNKDKISALVNKVNKASGINKEELTYSLSAISNELISESDINAVSKWSLNTQTLRTNSSLIFSDALLLAEKILIGKSNFRNKSASPLISLPEKMEILGKTRNWFQENPLRETSDDVTIFSKSRNSLGSQEWYYLKDRGKLAKTPFTVNESLISGENWLFKEQVSSISVESSIIKFKVKKDRLSSSKPIELCARTGVKDD</sequence>
<dbReference type="Pfam" id="PF22590">
    <property type="entry name" value="Cas3-like_C_2"/>
    <property type="match status" value="1"/>
</dbReference>
<keyword evidence="5" id="KW-0378">Hydrolase</keyword>
<dbReference type="InterPro" id="IPR027417">
    <property type="entry name" value="P-loop_NTPase"/>
</dbReference>
<dbReference type="Gene3D" id="1.10.3210.30">
    <property type="match status" value="1"/>
</dbReference>
<evidence type="ECO:0000256" key="2">
    <source>
        <dbReference type="ARBA" id="ARBA00009046"/>
    </source>
</evidence>
<evidence type="ECO:0000256" key="6">
    <source>
        <dbReference type="ARBA" id="ARBA00022806"/>
    </source>
</evidence>
<keyword evidence="8" id="KW-0051">Antiviral defense</keyword>
<comment type="similarity">
    <text evidence="2">In the central section; belongs to the CRISPR-associated helicase Cas3 family.</text>
</comment>
<feature type="domain" description="HD Cas3-type" evidence="9">
    <location>
        <begin position="90"/>
        <end position="339"/>
    </location>
</feature>
<evidence type="ECO:0000256" key="8">
    <source>
        <dbReference type="ARBA" id="ARBA00023118"/>
    </source>
</evidence>
<dbReference type="Gene3D" id="3.40.50.300">
    <property type="entry name" value="P-loop containing nucleotide triphosphate hydrolases"/>
    <property type="match status" value="1"/>
</dbReference>
<dbReference type="GO" id="GO:0004386">
    <property type="term" value="F:helicase activity"/>
    <property type="evidence" value="ECO:0007669"/>
    <property type="project" value="UniProtKB-KW"/>
</dbReference>
<dbReference type="GO" id="GO:0051607">
    <property type="term" value="P:defense response to virus"/>
    <property type="evidence" value="ECO:0007669"/>
    <property type="project" value="UniProtKB-KW"/>
</dbReference>
<keyword evidence="4" id="KW-0547">Nucleotide-binding</keyword>
<dbReference type="SUPFAM" id="SSF52540">
    <property type="entry name" value="P-loop containing nucleoside triphosphate hydrolases"/>
    <property type="match status" value="1"/>
</dbReference>
<dbReference type="InterPro" id="IPR006483">
    <property type="entry name" value="CRISPR-assoc_Cas3_HD"/>
</dbReference>
<evidence type="ECO:0000256" key="4">
    <source>
        <dbReference type="ARBA" id="ARBA00022741"/>
    </source>
</evidence>
<keyword evidence="7" id="KW-0067">ATP-binding</keyword>
<evidence type="ECO:0000256" key="7">
    <source>
        <dbReference type="ARBA" id="ARBA00022840"/>
    </source>
</evidence>
<keyword evidence="3" id="KW-0479">Metal-binding</keyword>
<accession>A0AAW8PZ36</accession>
<name>A0AAW8PZ36_VIBPH</name>
<dbReference type="RefSeq" id="WP_311020405.1">
    <property type="nucleotide sequence ID" value="NZ_JAUHGG010000003.1"/>
</dbReference>
<dbReference type="GO" id="GO:0016787">
    <property type="term" value="F:hydrolase activity"/>
    <property type="evidence" value="ECO:0007669"/>
    <property type="project" value="UniProtKB-KW"/>
</dbReference>
<comment type="similarity">
    <text evidence="1">In the N-terminal section; belongs to the CRISPR-associated nuclease Cas3-HD family.</text>
</comment>
<evidence type="ECO:0000256" key="1">
    <source>
        <dbReference type="ARBA" id="ARBA00006847"/>
    </source>
</evidence>
<dbReference type="GO" id="GO:0005524">
    <property type="term" value="F:ATP binding"/>
    <property type="evidence" value="ECO:0007669"/>
    <property type="project" value="UniProtKB-KW"/>
</dbReference>
<dbReference type="AlphaFoldDB" id="A0AAW8PZ36"/>
<dbReference type="InterPro" id="IPR048823">
    <property type="entry name" value="Cas3_I-F_Cas2"/>
</dbReference>
<evidence type="ECO:0000256" key="3">
    <source>
        <dbReference type="ARBA" id="ARBA00022723"/>
    </source>
</evidence>
<comment type="caution">
    <text evidence="10">The sequence shown here is derived from an EMBL/GenBank/DDBJ whole genome shotgun (WGS) entry which is preliminary data.</text>
</comment>
<dbReference type="GO" id="GO:0046872">
    <property type="term" value="F:metal ion binding"/>
    <property type="evidence" value="ECO:0007669"/>
    <property type="project" value="UniProtKB-KW"/>
</dbReference>
<proteinExistence type="inferred from homology"/>
<evidence type="ECO:0000313" key="11">
    <source>
        <dbReference type="Proteomes" id="UP001253193"/>
    </source>
</evidence>
<evidence type="ECO:0000256" key="5">
    <source>
        <dbReference type="ARBA" id="ARBA00022801"/>
    </source>
</evidence>
<evidence type="ECO:0000259" key="9">
    <source>
        <dbReference type="PROSITE" id="PS51643"/>
    </source>
</evidence>
<keyword evidence="6" id="KW-0347">Helicase</keyword>
<dbReference type="PROSITE" id="PS51643">
    <property type="entry name" value="HD_CAS3"/>
    <property type="match status" value="1"/>
</dbReference>
<dbReference type="Pfam" id="PF21384">
    <property type="entry name" value="Cas3_I-F_Cas2"/>
    <property type="match status" value="1"/>
</dbReference>
<dbReference type="InterPro" id="IPR038257">
    <property type="entry name" value="CRISPR-assoc_Cas3_HD_sf"/>
</dbReference>